<protein>
    <submittedName>
        <fullName evidence="1">Uncharacterized protein</fullName>
    </submittedName>
</protein>
<sequence length="22" mass="2614">MDAIDFVFLRHWAGEDAWHILA</sequence>
<dbReference type="AlphaFoldDB" id="A0A1R3HPK3"/>
<comment type="caution">
    <text evidence="1">The sequence shown here is derived from an EMBL/GenBank/DDBJ whole genome shotgun (WGS) entry which is preliminary data.</text>
</comment>
<reference evidence="1 2" key="1">
    <citation type="submission" date="2013-09" db="EMBL/GenBank/DDBJ databases">
        <title>Corchorus capsularis genome sequencing.</title>
        <authorList>
            <person name="Alam M."/>
            <person name="Haque M.S."/>
            <person name="Islam M.S."/>
            <person name="Emdad E.M."/>
            <person name="Islam M.M."/>
            <person name="Ahmed B."/>
            <person name="Halim A."/>
            <person name="Hossen Q.M.M."/>
            <person name="Hossain M.Z."/>
            <person name="Ahmed R."/>
            <person name="Khan M.M."/>
            <person name="Islam R."/>
            <person name="Rashid M.M."/>
            <person name="Khan S.A."/>
            <person name="Rahman M.S."/>
            <person name="Alam M."/>
        </authorList>
    </citation>
    <scope>NUCLEOTIDE SEQUENCE [LARGE SCALE GENOMIC DNA]</scope>
    <source>
        <strain evidence="2">cv. CVL-1</strain>
        <tissue evidence="1">Whole seedling</tissue>
    </source>
</reference>
<proteinExistence type="predicted"/>
<dbReference type="EMBL" id="AWWV01011448">
    <property type="protein sequence ID" value="OMO72305.1"/>
    <property type="molecule type" value="Genomic_DNA"/>
</dbReference>
<dbReference type="Proteomes" id="UP000188268">
    <property type="component" value="Unassembled WGS sequence"/>
</dbReference>
<organism evidence="1 2">
    <name type="scientific">Corchorus capsularis</name>
    <name type="common">Jute</name>
    <dbReference type="NCBI Taxonomy" id="210143"/>
    <lineage>
        <taxon>Eukaryota</taxon>
        <taxon>Viridiplantae</taxon>
        <taxon>Streptophyta</taxon>
        <taxon>Embryophyta</taxon>
        <taxon>Tracheophyta</taxon>
        <taxon>Spermatophyta</taxon>
        <taxon>Magnoliopsida</taxon>
        <taxon>eudicotyledons</taxon>
        <taxon>Gunneridae</taxon>
        <taxon>Pentapetalae</taxon>
        <taxon>rosids</taxon>
        <taxon>malvids</taxon>
        <taxon>Malvales</taxon>
        <taxon>Malvaceae</taxon>
        <taxon>Grewioideae</taxon>
        <taxon>Apeibeae</taxon>
        <taxon>Corchorus</taxon>
    </lineage>
</organism>
<gene>
    <name evidence="1" type="ORF">CCACVL1_17857</name>
</gene>
<evidence type="ECO:0000313" key="1">
    <source>
        <dbReference type="EMBL" id="OMO72305.1"/>
    </source>
</evidence>
<keyword evidence="2" id="KW-1185">Reference proteome</keyword>
<dbReference type="Gramene" id="OMO72305">
    <property type="protein sequence ID" value="OMO72305"/>
    <property type="gene ID" value="CCACVL1_17857"/>
</dbReference>
<accession>A0A1R3HPK3</accession>
<evidence type="ECO:0000313" key="2">
    <source>
        <dbReference type="Proteomes" id="UP000188268"/>
    </source>
</evidence>
<name>A0A1R3HPK3_COCAP</name>